<feature type="compositionally biased region" description="Polar residues" evidence="3">
    <location>
        <begin position="958"/>
        <end position="972"/>
    </location>
</feature>
<feature type="compositionally biased region" description="Low complexity" evidence="3">
    <location>
        <begin position="596"/>
        <end position="607"/>
    </location>
</feature>
<dbReference type="HOGENOM" id="CLU_294162_0_0_1"/>
<feature type="region of interest" description="Disordered" evidence="3">
    <location>
        <begin position="638"/>
        <end position="710"/>
    </location>
</feature>
<keyword evidence="1" id="KW-0862">Zinc</keyword>
<feature type="compositionally biased region" description="Low complexity" evidence="3">
    <location>
        <begin position="729"/>
        <end position="747"/>
    </location>
</feature>
<feature type="compositionally biased region" description="Polar residues" evidence="3">
    <location>
        <begin position="653"/>
        <end position="687"/>
    </location>
</feature>
<feature type="region of interest" description="Disordered" evidence="3">
    <location>
        <begin position="311"/>
        <end position="346"/>
    </location>
</feature>
<evidence type="ECO:0000259" key="4">
    <source>
        <dbReference type="PROSITE" id="PS50103"/>
    </source>
</evidence>
<name>I7LWA8_TETTS</name>
<organism evidence="5 6">
    <name type="scientific">Tetrahymena thermophila (strain SB210)</name>
    <dbReference type="NCBI Taxonomy" id="312017"/>
    <lineage>
        <taxon>Eukaryota</taxon>
        <taxon>Sar</taxon>
        <taxon>Alveolata</taxon>
        <taxon>Ciliophora</taxon>
        <taxon>Intramacronucleata</taxon>
        <taxon>Oligohymenophorea</taxon>
        <taxon>Hymenostomatida</taxon>
        <taxon>Tetrahymenina</taxon>
        <taxon>Tetrahymenidae</taxon>
        <taxon>Tetrahymena</taxon>
    </lineage>
</organism>
<feature type="compositionally biased region" description="Low complexity" evidence="3">
    <location>
        <begin position="848"/>
        <end position="859"/>
    </location>
</feature>
<evidence type="ECO:0000313" key="5">
    <source>
        <dbReference type="EMBL" id="EAS01280.2"/>
    </source>
</evidence>
<dbReference type="Proteomes" id="UP000009168">
    <property type="component" value="Unassembled WGS sequence"/>
</dbReference>
<feature type="region of interest" description="Disordered" evidence="3">
    <location>
        <begin position="848"/>
        <end position="887"/>
    </location>
</feature>
<feature type="compositionally biased region" description="Polar residues" evidence="3">
    <location>
        <begin position="860"/>
        <end position="881"/>
    </location>
</feature>
<feature type="coiled-coil region" evidence="2">
    <location>
        <begin position="467"/>
        <end position="498"/>
    </location>
</feature>
<feature type="compositionally biased region" description="Polar residues" evidence="3">
    <location>
        <begin position="547"/>
        <end position="556"/>
    </location>
</feature>
<feature type="compositionally biased region" description="Polar residues" evidence="3">
    <location>
        <begin position="580"/>
        <end position="595"/>
    </location>
</feature>
<evidence type="ECO:0000313" key="6">
    <source>
        <dbReference type="Proteomes" id="UP000009168"/>
    </source>
</evidence>
<feature type="compositionally biased region" description="Low complexity" evidence="3">
    <location>
        <begin position="641"/>
        <end position="652"/>
    </location>
</feature>
<evidence type="ECO:0000256" key="1">
    <source>
        <dbReference type="PROSITE-ProRule" id="PRU00723"/>
    </source>
</evidence>
<dbReference type="GeneID" id="7825222"/>
<feature type="domain" description="C3H1-type" evidence="4">
    <location>
        <begin position="886"/>
        <end position="913"/>
    </location>
</feature>
<reference evidence="6" key="1">
    <citation type="journal article" date="2006" name="PLoS Biol.">
        <title>Macronuclear genome sequence of the ciliate Tetrahymena thermophila, a model eukaryote.</title>
        <authorList>
            <person name="Eisen J.A."/>
            <person name="Coyne R.S."/>
            <person name="Wu M."/>
            <person name="Wu D."/>
            <person name="Thiagarajan M."/>
            <person name="Wortman J.R."/>
            <person name="Badger J.H."/>
            <person name="Ren Q."/>
            <person name="Amedeo P."/>
            <person name="Jones K.M."/>
            <person name="Tallon L.J."/>
            <person name="Delcher A.L."/>
            <person name="Salzberg S.L."/>
            <person name="Silva J.C."/>
            <person name="Haas B.J."/>
            <person name="Majoros W.H."/>
            <person name="Farzad M."/>
            <person name="Carlton J.M."/>
            <person name="Smith R.K. Jr."/>
            <person name="Garg J."/>
            <person name="Pearlman R.E."/>
            <person name="Karrer K.M."/>
            <person name="Sun L."/>
            <person name="Manning G."/>
            <person name="Elde N.C."/>
            <person name="Turkewitz A.P."/>
            <person name="Asai D.J."/>
            <person name="Wilkes D.E."/>
            <person name="Wang Y."/>
            <person name="Cai H."/>
            <person name="Collins K."/>
            <person name="Stewart B.A."/>
            <person name="Lee S.R."/>
            <person name="Wilamowska K."/>
            <person name="Weinberg Z."/>
            <person name="Ruzzo W.L."/>
            <person name="Wloga D."/>
            <person name="Gaertig J."/>
            <person name="Frankel J."/>
            <person name="Tsao C.-C."/>
            <person name="Gorovsky M.A."/>
            <person name="Keeling P.J."/>
            <person name="Waller R.F."/>
            <person name="Patron N.J."/>
            <person name="Cherry J.M."/>
            <person name="Stover N.A."/>
            <person name="Krieger C.J."/>
            <person name="del Toro C."/>
            <person name="Ryder H.F."/>
            <person name="Williamson S.C."/>
            <person name="Barbeau R.A."/>
            <person name="Hamilton E.P."/>
            <person name="Orias E."/>
        </authorList>
    </citation>
    <scope>NUCLEOTIDE SEQUENCE [LARGE SCALE GENOMIC DNA]</scope>
    <source>
        <strain evidence="6">SB210</strain>
    </source>
</reference>
<keyword evidence="2" id="KW-0175">Coiled coil</keyword>
<feature type="compositionally biased region" description="Basic and acidic residues" evidence="3">
    <location>
        <begin position="322"/>
        <end position="346"/>
    </location>
</feature>
<dbReference type="PROSITE" id="PS50103">
    <property type="entry name" value="ZF_C3H1"/>
    <property type="match status" value="1"/>
</dbReference>
<dbReference type="RefSeq" id="XP_001021525.2">
    <property type="nucleotide sequence ID" value="XM_001021525.3"/>
</dbReference>
<feature type="region of interest" description="Disordered" evidence="3">
    <location>
        <begin position="547"/>
        <end position="621"/>
    </location>
</feature>
<feature type="compositionally biased region" description="Low complexity" evidence="3">
    <location>
        <begin position="701"/>
        <end position="710"/>
    </location>
</feature>
<keyword evidence="6" id="KW-1185">Reference proteome</keyword>
<dbReference type="GO" id="GO:0008270">
    <property type="term" value="F:zinc ion binding"/>
    <property type="evidence" value="ECO:0007669"/>
    <property type="project" value="UniProtKB-KW"/>
</dbReference>
<feature type="compositionally biased region" description="Polar residues" evidence="3">
    <location>
        <begin position="798"/>
        <end position="815"/>
    </location>
</feature>
<feature type="region of interest" description="Disordered" evidence="3">
    <location>
        <begin position="729"/>
        <end position="815"/>
    </location>
</feature>
<keyword evidence="1" id="KW-0863">Zinc-finger</keyword>
<evidence type="ECO:0000256" key="3">
    <source>
        <dbReference type="SAM" id="MobiDB-lite"/>
    </source>
</evidence>
<feature type="compositionally biased region" description="Basic and acidic residues" evidence="3">
    <location>
        <begin position="1"/>
        <end position="17"/>
    </location>
</feature>
<gene>
    <name evidence="5" type="ORF">TTHERM_00148900</name>
</gene>
<dbReference type="OrthoDB" id="297826at2759"/>
<dbReference type="KEGG" id="tet:TTHERM_00148900"/>
<protein>
    <recommendedName>
        <fullName evidence="4">C3H1-type domain-containing protein</fullName>
    </recommendedName>
</protein>
<sequence>MDIEKNKDIQVEKSSPEREEDAQQTDFVRITEKLTDVKMINRFNFQLRNCKTNEDKLNDLKVLSETPSPILNRFYSSPGLRTLGEWIYEGSDNITQNSEVLEKIFALLKEITLKNEHFENAHYLGLGIEKMHIAQQNSEYNEALNIFYKFYNLNKQIINDWLESFKKRSQDPNFKRQQLWSEQQKLNVKRSFNAANNNNNMNNKYQQKDFNQNKFNQGNNFQKGNNGKYGANNFQRGDSPPNQKKVKYNNGNAGSTGFNNNINLNQKPGAKSVRFANTDQVKRFRKEDEPIMPDLTEEEIEKYQEECIQKKQSDSHIFTSQDMKKRENKLEKESRNQQKESERKERQLLDEMKEDIQWRTPQKLKGLHSQYFEILSSESTEKELHKQRILCKLQSLYGSDAEIPSSPSYENVINDKISEEQPKQVYLNKIDENDFIQIIEMAIRSENQQQKQKVEKKILKSILKISKEEKELQRKKMIQEKKKQAEDEERLKSQINQNTFNQLIDLIMHNKNSRDELKQSVKALGLTEIELQNIYQNINVIKKLWHQRQSVSTPSNVRYGPAVEEKKEQEKPAIPPPQNPLTQQPFNSNFINRPANNSLPNSQNQQPVINNPFSTSYNQQNSQNTTYNQYRSQQVNPQQTFSNNFNNNFSNNQPKQMQGNNSFNAQQNNFGASQRFQSNNNPQNNQHIVPPPHSHSQQGTEFNQQNPEQNQQFHGIQNQNFSQEHQNYYQHPQNNNNFSYNPNNTNNRAGPQAHRPVNQPPISQQNNPSNNQFYPQQNRNFNNNNQQPQQHHIKQNNYSIPPNQATGNNIQHQQKQPIEQFQQDQGYQNNLGQPSQMIQNKTFIPQKQLQNQQNKPNFNSNIPDQNDQKQIATPNSGVAQHQNEESKKHIPCRMYHSAMGCRYNVCNFMHNPEYQGRPVPNMQNKVRPMYALSKSGERNLENTFAYNKANYEKRTGQLNTLPFPQAGGISTTYPPPLLNQQQNNQFTNLPQVQQQSVRPQGQIQSQQNSMFIFQQTNPLLKQQQKPQPPQKI</sequence>
<dbReference type="EMBL" id="GG662603">
    <property type="protein sequence ID" value="EAS01280.2"/>
    <property type="molecule type" value="Genomic_DNA"/>
</dbReference>
<dbReference type="OMA" id="FINRPAN"/>
<keyword evidence="1" id="KW-0479">Metal-binding</keyword>
<accession>I7LWA8</accession>
<feature type="region of interest" description="Disordered" evidence="3">
    <location>
        <begin position="1"/>
        <end position="25"/>
    </location>
</feature>
<dbReference type="AlphaFoldDB" id="I7LWA8"/>
<evidence type="ECO:0000256" key="2">
    <source>
        <dbReference type="SAM" id="Coils"/>
    </source>
</evidence>
<dbReference type="InterPro" id="IPR000571">
    <property type="entry name" value="Znf_CCCH"/>
</dbReference>
<feature type="compositionally biased region" description="Low complexity" evidence="3">
    <location>
        <begin position="756"/>
        <end position="790"/>
    </location>
</feature>
<dbReference type="InParanoid" id="I7LWA8"/>
<proteinExistence type="predicted"/>
<feature type="region of interest" description="Disordered" evidence="3">
    <location>
        <begin position="958"/>
        <end position="982"/>
    </location>
</feature>
<feature type="zinc finger region" description="C3H1-type" evidence="1">
    <location>
        <begin position="886"/>
        <end position="913"/>
    </location>
</feature>